<keyword evidence="1" id="KW-0436">Ligase</keyword>
<dbReference type="RefSeq" id="WP_353530922.1">
    <property type="nucleotide sequence ID" value="NZ_JBBMEX010000008.1"/>
</dbReference>
<sequence length="427" mass="48553">MLELEGKRLLVLGGTVSTYDVVSHAKELGAYVIVTDYLDGGVSKEIADESYTISTSDLDALEQLVISKQIDGIFTGCSEVNIRFVQELCARMKMPFYATPEQFAVSMNKKRFKEQCRKCGISVAEEYLAQNKEDLDKIREYPVIIKPTDGYASRGISICNDVEELREAFEHALQYSKTGEVVVEKYIQGYDDICMYYTIQDGNVTLSAMTDRDVNTQQEGKAPQPNALLFPSRHLDSYMKNLHENVKEFARSLQMQNGTMFIQAFVKGDEFIVFEMGYRLCGANEYVIVSKENEINTLDMYIQMALTGKFQGWDNTKYDNPYFKNKYCILIPLLKSGKIASCSCLDTIREMPEVIHVVQFYQDGEVVPEETMGSLVQSLARIYVYAENTEKLKQAIHKVQACLHVEDTDGNPMLLQGFDVDSYNWND</sequence>
<evidence type="ECO:0000256" key="2">
    <source>
        <dbReference type="ARBA" id="ARBA00022741"/>
    </source>
</evidence>
<dbReference type="SUPFAM" id="SSF52440">
    <property type="entry name" value="PreATP-grasp domain"/>
    <property type="match status" value="1"/>
</dbReference>
<feature type="domain" description="ATP-grasp" evidence="5">
    <location>
        <begin position="113"/>
        <end position="306"/>
    </location>
</feature>
<accession>A0ABV1HF10</accession>
<dbReference type="Proteomes" id="UP001454489">
    <property type="component" value="Unassembled WGS sequence"/>
</dbReference>
<dbReference type="SUPFAM" id="SSF56059">
    <property type="entry name" value="Glutathione synthetase ATP-binding domain-like"/>
    <property type="match status" value="1"/>
</dbReference>
<dbReference type="PANTHER" id="PTHR43585:SF2">
    <property type="entry name" value="ATP-GRASP ENZYME FSQD"/>
    <property type="match status" value="1"/>
</dbReference>
<dbReference type="PANTHER" id="PTHR43585">
    <property type="entry name" value="FUMIPYRROLE BIOSYNTHESIS PROTEIN C"/>
    <property type="match status" value="1"/>
</dbReference>
<dbReference type="InterPro" id="IPR052032">
    <property type="entry name" value="ATP-dep_AA_Ligase"/>
</dbReference>
<dbReference type="Gene3D" id="3.30.470.20">
    <property type="entry name" value="ATP-grasp fold, B domain"/>
    <property type="match status" value="1"/>
</dbReference>
<proteinExistence type="predicted"/>
<dbReference type="InterPro" id="IPR005479">
    <property type="entry name" value="CPAse_ATP-bd"/>
</dbReference>
<organism evidence="6 7">
    <name type="scientific">Maccoyibacter intestinihominis</name>
    <dbReference type="NCBI Taxonomy" id="3133499"/>
    <lineage>
        <taxon>Bacteria</taxon>
        <taxon>Bacillati</taxon>
        <taxon>Bacillota</taxon>
        <taxon>Clostridia</taxon>
        <taxon>Lachnospirales</taxon>
        <taxon>Lachnospiraceae</taxon>
        <taxon>Maccoyibacter</taxon>
    </lineage>
</organism>
<dbReference type="InterPro" id="IPR013815">
    <property type="entry name" value="ATP_grasp_subdomain_1"/>
</dbReference>
<keyword evidence="7" id="KW-1185">Reference proteome</keyword>
<evidence type="ECO:0000259" key="5">
    <source>
        <dbReference type="PROSITE" id="PS50975"/>
    </source>
</evidence>
<keyword evidence="3 4" id="KW-0067">ATP-binding</keyword>
<dbReference type="PROSITE" id="PS50975">
    <property type="entry name" value="ATP_GRASP"/>
    <property type="match status" value="1"/>
</dbReference>
<protein>
    <submittedName>
        <fullName evidence="6">ATP-grasp domain-containing protein</fullName>
    </submittedName>
</protein>
<dbReference type="Pfam" id="PF02786">
    <property type="entry name" value="CPSase_L_D2"/>
    <property type="match status" value="1"/>
</dbReference>
<dbReference type="InterPro" id="IPR011761">
    <property type="entry name" value="ATP-grasp"/>
</dbReference>
<dbReference type="Gene3D" id="3.30.1490.20">
    <property type="entry name" value="ATP-grasp fold, A domain"/>
    <property type="match status" value="1"/>
</dbReference>
<evidence type="ECO:0000256" key="1">
    <source>
        <dbReference type="ARBA" id="ARBA00022598"/>
    </source>
</evidence>
<evidence type="ECO:0000256" key="3">
    <source>
        <dbReference type="ARBA" id="ARBA00022840"/>
    </source>
</evidence>
<comment type="caution">
    <text evidence="6">The sequence shown here is derived from an EMBL/GenBank/DDBJ whole genome shotgun (WGS) entry which is preliminary data.</text>
</comment>
<dbReference type="Gene3D" id="3.40.50.20">
    <property type="match status" value="1"/>
</dbReference>
<evidence type="ECO:0000313" key="6">
    <source>
        <dbReference type="EMBL" id="MEQ2557927.1"/>
    </source>
</evidence>
<reference evidence="6 7" key="1">
    <citation type="submission" date="2024-03" db="EMBL/GenBank/DDBJ databases">
        <title>Human intestinal bacterial collection.</title>
        <authorList>
            <person name="Pauvert C."/>
            <person name="Hitch T.C.A."/>
            <person name="Clavel T."/>
        </authorList>
    </citation>
    <scope>NUCLEOTIDE SEQUENCE [LARGE SCALE GENOMIC DNA]</scope>
    <source>
        <strain evidence="6 7">CLA-AA-H185</strain>
    </source>
</reference>
<evidence type="ECO:0000256" key="4">
    <source>
        <dbReference type="PROSITE-ProRule" id="PRU00409"/>
    </source>
</evidence>
<dbReference type="InterPro" id="IPR016185">
    <property type="entry name" value="PreATP-grasp_dom_sf"/>
</dbReference>
<dbReference type="EMBL" id="JBBMEX010000008">
    <property type="protein sequence ID" value="MEQ2557927.1"/>
    <property type="molecule type" value="Genomic_DNA"/>
</dbReference>
<keyword evidence="2 4" id="KW-0547">Nucleotide-binding</keyword>
<evidence type="ECO:0000313" key="7">
    <source>
        <dbReference type="Proteomes" id="UP001454489"/>
    </source>
</evidence>
<name>A0ABV1HF10_9FIRM</name>
<gene>
    <name evidence="6" type="ORF">WMO43_08605</name>
</gene>